<evidence type="ECO:0000313" key="2">
    <source>
        <dbReference type="Proteomes" id="UP000188268"/>
    </source>
</evidence>
<organism evidence="1 2">
    <name type="scientific">Corchorus capsularis</name>
    <name type="common">Jute</name>
    <dbReference type="NCBI Taxonomy" id="210143"/>
    <lineage>
        <taxon>Eukaryota</taxon>
        <taxon>Viridiplantae</taxon>
        <taxon>Streptophyta</taxon>
        <taxon>Embryophyta</taxon>
        <taxon>Tracheophyta</taxon>
        <taxon>Spermatophyta</taxon>
        <taxon>Magnoliopsida</taxon>
        <taxon>eudicotyledons</taxon>
        <taxon>Gunneridae</taxon>
        <taxon>Pentapetalae</taxon>
        <taxon>rosids</taxon>
        <taxon>malvids</taxon>
        <taxon>Malvales</taxon>
        <taxon>Malvaceae</taxon>
        <taxon>Grewioideae</taxon>
        <taxon>Apeibeae</taxon>
        <taxon>Corchorus</taxon>
    </lineage>
</organism>
<dbReference type="EMBL" id="AWWV01006221">
    <property type="protein sequence ID" value="OMP02490.1"/>
    <property type="molecule type" value="Genomic_DNA"/>
</dbReference>
<gene>
    <name evidence="1" type="ORF">CCACVL1_02789</name>
</gene>
<accession>A0A1R3K5Y1</accession>
<name>A0A1R3K5Y1_COCAP</name>
<dbReference type="Proteomes" id="UP000188268">
    <property type="component" value="Unassembled WGS sequence"/>
</dbReference>
<comment type="caution">
    <text evidence="1">The sequence shown here is derived from an EMBL/GenBank/DDBJ whole genome shotgun (WGS) entry which is preliminary data.</text>
</comment>
<reference evidence="1 2" key="1">
    <citation type="submission" date="2013-09" db="EMBL/GenBank/DDBJ databases">
        <title>Corchorus capsularis genome sequencing.</title>
        <authorList>
            <person name="Alam M."/>
            <person name="Haque M.S."/>
            <person name="Islam M.S."/>
            <person name="Emdad E.M."/>
            <person name="Islam M.M."/>
            <person name="Ahmed B."/>
            <person name="Halim A."/>
            <person name="Hossen Q.M.M."/>
            <person name="Hossain M.Z."/>
            <person name="Ahmed R."/>
            <person name="Khan M.M."/>
            <person name="Islam R."/>
            <person name="Rashid M.M."/>
            <person name="Khan S.A."/>
            <person name="Rahman M.S."/>
            <person name="Alam M."/>
        </authorList>
    </citation>
    <scope>NUCLEOTIDE SEQUENCE [LARGE SCALE GENOMIC DNA]</scope>
    <source>
        <strain evidence="2">cv. CVL-1</strain>
        <tissue evidence="1">Whole seedling</tissue>
    </source>
</reference>
<proteinExistence type="predicted"/>
<protein>
    <submittedName>
        <fullName evidence="1">Uncharacterized protein</fullName>
    </submittedName>
</protein>
<dbReference type="AlphaFoldDB" id="A0A1R3K5Y1"/>
<dbReference type="Gramene" id="OMP02490">
    <property type="protein sequence ID" value="OMP02490"/>
    <property type="gene ID" value="CCACVL1_02789"/>
</dbReference>
<sequence length="26" mass="2922">MSSSSSRSYGGGGSLGWRWFIKREKD</sequence>
<keyword evidence="2" id="KW-1185">Reference proteome</keyword>
<evidence type="ECO:0000313" key="1">
    <source>
        <dbReference type="EMBL" id="OMP02490.1"/>
    </source>
</evidence>